<dbReference type="PANTHER" id="PTHR10900">
    <property type="entry name" value="PERIOSTIN-RELATED"/>
    <property type="match status" value="1"/>
</dbReference>
<protein>
    <submittedName>
        <fullName evidence="3">Fasciclin-1-like</fullName>
    </submittedName>
</protein>
<accession>A0A6J2YTX4</accession>
<dbReference type="InterPro" id="IPR000782">
    <property type="entry name" value="FAS1_domain"/>
</dbReference>
<dbReference type="GeneID" id="115891260"/>
<sequence>MKIFQAPTYSKGKSIYFNVATINNNRTMTVEGGGVNATVIQPDLAAKNGIIHVIDRVLGIPYTTVLDKLRSDPMLRDTLYLGNQEGFNNQLNDLNKKFTYFVPRNKAWEDAKVVMPSAIKKLFMRDFAYHATTTLQRHLVISDVPYTMERIKQLSKANETVQNLGPGNNIVHQPGNVELPTLRGSLKLYVEERADNSLKRSSGSAYVIHWNEQKIPVFRANVECVNGIIHVIDAPFLKKDDIRVSFGSSLKPTAAFVLIAAVLSSKYILH</sequence>
<dbReference type="PANTHER" id="PTHR10900:SF77">
    <property type="entry name" value="FI19380P1"/>
    <property type="match status" value="1"/>
</dbReference>
<dbReference type="Proteomes" id="UP000504635">
    <property type="component" value="Unplaced"/>
</dbReference>
<dbReference type="GO" id="GO:0005615">
    <property type="term" value="C:extracellular space"/>
    <property type="evidence" value="ECO:0007669"/>
    <property type="project" value="TreeGrafter"/>
</dbReference>
<proteinExistence type="predicted"/>
<dbReference type="InParanoid" id="A0A6J2YTX4"/>
<dbReference type="AlphaFoldDB" id="A0A6J2YTX4"/>
<dbReference type="InterPro" id="IPR050904">
    <property type="entry name" value="Adhesion/Biosynth-related"/>
</dbReference>
<dbReference type="PROSITE" id="PS50213">
    <property type="entry name" value="FAS1"/>
    <property type="match status" value="1"/>
</dbReference>
<evidence type="ECO:0000313" key="3">
    <source>
        <dbReference type="RefSeq" id="XP_030767558.1"/>
    </source>
</evidence>
<dbReference type="SUPFAM" id="SSF82153">
    <property type="entry name" value="FAS1 domain"/>
    <property type="match status" value="2"/>
</dbReference>
<dbReference type="RefSeq" id="XP_030767558.1">
    <property type="nucleotide sequence ID" value="XM_030911698.1"/>
</dbReference>
<dbReference type="KEGG" id="soy:115891260"/>
<evidence type="ECO:0000313" key="2">
    <source>
        <dbReference type="Proteomes" id="UP000504635"/>
    </source>
</evidence>
<name>A0A6J2YTX4_SITOR</name>
<dbReference type="SMART" id="SM00554">
    <property type="entry name" value="FAS1"/>
    <property type="match status" value="1"/>
</dbReference>
<evidence type="ECO:0000259" key="1">
    <source>
        <dbReference type="PROSITE" id="PS50213"/>
    </source>
</evidence>
<keyword evidence="2" id="KW-1185">Reference proteome</keyword>
<reference evidence="3" key="1">
    <citation type="submission" date="2025-08" db="UniProtKB">
        <authorList>
            <consortium name="RefSeq"/>
        </authorList>
    </citation>
    <scope>IDENTIFICATION</scope>
    <source>
        <tissue evidence="3">Gonads</tissue>
    </source>
</reference>
<dbReference type="Gene3D" id="2.30.180.10">
    <property type="entry name" value="FAS1 domain"/>
    <property type="match status" value="2"/>
</dbReference>
<gene>
    <name evidence="3" type="primary">LOC115891260</name>
</gene>
<dbReference type="OrthoDB" id="7700931at2759"/>
<dbReference type="Pfam" id="PF02469">
    <property type="entry name" value="Fasciclin"/>
    <property type="match status" value="2"/>
</dbReference>
<organism evidence="2 3">
    <name type="scientific">Sitophilus oryzae</name>
    <name type="common">Rice weevil</name>
    <name type="synonym">Curculio oryzae</name>
    <dbReference type="NCBI Taxonomy" id="7048"/>
    <lineage>
        <taxon>Eukaryota</taxon>
        <taxon>Metazoa</taxon>
        <taxon>Ecdysozoa</taxon>
        <taxon>Arthropoda</taxon>
        <taxon>Hexapoda</taxon>
        <taxon>Insecta</taxon>
        <taxon>Pterygota</taxon>
        <taxon>Neoptera</taxon>
        <taxon>Endopterygota</taxon>
        <taxon>Coleoptera</taxon>
        <taxon>Polyphaga</taxon>
        <taxon>Cucujiformia</taxon>
        <taxon>Curculionidae</taxon>
        <taxon>Dryophthorinae</taxon>
        <taxon>Sitophilus</taxon>
    </lineage>
</organism>
<feature type="domain" description="FAS1" evidence="1">
    <location>
        <begin position="62"/>
        <end position="236"/>
    </location>
</feature>
<dbReference type="InterPro" id="IPR036378">
    <property type="entry name" value="FAS1_dom_sf"/>
</dbReference>